<evidence type="ECO:0000313" key="4">
    <source>
        <dbReference type="Proteomes" id="UP000249134"/>
    </source>
</evidence>
<dbReference type="PANTHER" id="PTHR33434">
    <property type="entry name" value="DEGV DOMAIN-CONTAINING PROTEIN DR_1986-RELATED"/>
    <property type="match status" value="1"/>
</dbReference>
<dbReference type="PROSITE" id="PS51482">
    <property type="entry name" value="DEGV"/>
    <property type="match status" value="1"/>
</dbReference>
<accession>A0A2X4W9R1</accession>
<keyword evidence="2" id="KW-0446">Lipid-binding</keyword>
<dbReference type="InterPro" id="IPR003797">
    <property type="entry name" value="DegV"/>
</dbReference>
<dbReference type="KEGG" id="blen:NCTC4824_02023"/>
<dbReference type="NCBIfam" id="TIGR00762">
    <property type="entry name" value="DegV"/>
    <property type="match status" value="1"/>
</dbReference>
<comment type="function">
    <text evidence="1">May bind long-chain fatty acids, such as palmitate, and may play a role in lipid transport or fatty acid metabolism.</text>
</comment>
<proteinExistence type="predicted"/>
<dbReference type="AlphaFoldDB" id="A0A2X4W9R1"/>
<reference evidence="3 4" key="1">
    <citation type="submission" date="2018-06" db="EMBL/GenBank/DDBJ databases">
        <authorList>
            <consortium name="Pathogen Informatics"/>
            <person name="Doyle S."/>
        </authorList>
    </citation>
    <scope>NUCLEOTIDE SEQUENCE [LARGE SCALE GENOMIC DNA]</scope>
    <source>
        <strain evidence="3 4">NCTC4824</strain>
    </source>
</reference>
<dbReference type="InterPro" id="IPR050270">
    <property type="entry name" value="DegV_domain_contain"/>
</dbReference>
<evidence type="ECO:0000256" key="1">
    <source>
        <dbReference type="ARBA" id="ARBA00003238"/>
    </source>
</evidence>
<evidence type="ECO:0000256" key="2">
    <source>
        <dbReference type="ARBA" id="ARBA00023121"/>
    </source>
</evidence>
<organism evidence="3 4">
    <name type="scientific">Lederbergia lenta</name>
    <name type="common">Bacillus lentus</name>
    <dbReference type="NCBI Taxonomy" id="1467"/>
    <lineage>
        <taxon>Bacteria</taxon>
        <taxon>Bacillati</taxon>
        <taxon>Bacillota</taxon>
        <taxon>Bacilli</taxon>
        <taxon>Bacillales</taxon>
        <taxon>Bacillaceae</taxon>
        <taxon>Lederbergia</taxon>
    </lineage>
</organism>
<dbReference type="PANTHER" id="PTHR33434:SF8">
    <property type="entry name" value="DEGV DOMAIN-CONTAINING PROTEIN SPR1019"/>
    <property type="match status" value="1"/>
</dbReference>
<protein>
    <submittedName>
        <fullName evidence="3">DegV family protein</fullName>
    </submittedName>
</protein>
<dbReference type="Proteomes" id="UP000249134">
    <property type="component" value="Chromosome 1"/>
</dbReference>
<dbReference type="RefSeq" id="WP_066137984.1">
    <property type="nucleotide sequence ID" value="NZ_CBCSGM010000001.1"/>
</dbReference>
<keyword evidence="4" id="KW-1185">Reference proteome</keyword>
<name>A0A2X4W9R1_LEDLE</name>
<dbReference type="Pfam" id="PF02645">
    <property type="entry name" value="DegV"/>
    <property type="match status" value="1"/>
</dbReference>
<dbReference type="STRING" id="1348624.GCA_001591545_01088"/>
<dbReference type="InterPro" id="IPR043168">
    <property type="entry name" value="DegV_C"/>
</dbReference>
<dbReference type="SUPFAM" id="SSF82549">
    <property type="entry name" value="DAK1/DegV-like"/>
    <property type="match status" value="1"/>
</dbReference>
<dbReference type="Gene3D" id="3.30.1180.10">
    <property type="match status" value="1"/>
</dbReference>
<evidence type="ECO:0000313" key="3">
    <source>
        <dbReference type="EMBL" id="SQI56688.1"/>
    </source>
</evidence>
<dbReference type="GO" id="GO:0008289">
    <property type="term" value="F:lipid binding"/>
    <property type="evidence" value="ECO:0007669"/>
    <property type="project" value="UniProtKB-KW"/>
</dbReference>
<sequence length="280" mass="30588">MNKIKIVTDSTCDLSMPEIDALNIHVIPLSVTINGETYLDRIEITPKTFMQKMKLSPELPKSSQPAIGEFVKLYDELGEDGSEVLSIHMTGKMSGTVEAARAAAKMSKTKVTVVDSLFISKALAFQVKRAVSLVNEGKQVNDIIEELHDVRSNTKLFLVVDTLENLAKGGRIGKSKAMIGSLLNIKPIAMLEDGELSPVAKVRNQSQAIKFLIKQFTEDIEGKTIRSVGLAHANGLELALKVKHKIEELTGFEMVEIEDTTPIIGTHAGEGAIGFMYHAE</sequence>
<gene>
    <name evidence="3" type="ORF">NCTC4824_02023</name>
</gene>
<dbReference type="EMBL" id="LS483476">
    <property type="protein sequence ID" value="SQI56688.1"/>
    <property type="molecule type" value="Genomic_DNA"/>
</dbReference>
<dbReference type="Gene3D" id="3.40.50.10170">
    <property type="match status" value="1"/>
</dbReference>